<reference evidence="2 3" key="1">
    <citation type="submission" date="2023-07" db="EMBL/GenBank/DDBJ databases">
        <title>Sequencing the genomes of 1000 actinobacteria strains.</title>
        <authorList>
            <person name="Klenk H.-P."/>
        </authorList>
    </citation>
    <scope>NUCLEOTIDE SEQUENCE [LARGE SCALE GENOMIC DNA]</scope>
    <source>
        <strain evidence="2 3">DSM 19426</strain>
    </source>
</reference>
<organism evidence="2 3">
    <name type="scientific">Nocardioides marmoribigeumensis</name>
    <dbReference type="NCBI Taxonomy" id="433649"/>
    <lineage>
        <taxon>Bacteria</taxon>
        <taxon>Bacillati</taxon>
        <taxon>Actinomycetota</taxon>
        <taxon>Actinomycetes</taxon>
        <taxon>Propionibacteriales</taxon>
        <taxon>Nocardioidaceae</taxon>
        <taxon>Nocardioides</taxon>
    </lineage>
</organism>
<evidence type="ECO:0000313" key="2">
    <source>
        <dbReference type="EMBL" id="MDR7362817.1"/>
    </source>
</evidence>
<proteinExistence type="predicted"/>
<keyword evidence="1" id="KW-0472">Membrane</keyword>
<dbReference type="Pfam" id="PF04341">
    <property type="entry name" value="DUF485"/>
    <property type="match status" value="1"/>
</dbReference>
<dbReference type="EMBL" id="JAVDYG010000001">
    <property type="protein sequence ID" value="MDR7362817.1"/>
    <property type="molecule type" value="Genomic_DNA"/>
</dbReference>
<name>A0ABU2BW06_9ACTN</name>
<feature type="transmembrane region" description="Helical" evidence="1">
    <location>
        <begin position="78"/>
        <end position="99"/>
    </location>
</feature>
<accession>A0ABU2BW06</accession>
<keyword evidence="1" id="KW-1133">Transmembrane helix</keyword>
<sequence length="126" mass="14388">MTQAMPPERSAARLHTHADPNDPLYAELAAGEDFQELRRRYRAFVFPWTIAFLVWYLLFVALSNWAPGFMGTKVLGNINLGLVMGLLQFVTTFGIAWLYSTHAAHQFDPLADKLNAEYEAKRGERR</sequence>
<protein>
    <submittedName>
        <fullName evidence="2">Uncharacterized membrane protein (DUF485 family)</fullName>
    </submittedName>
</protein>
<dbReference type="RefSeq" id="WP_310302301.1">
    <property type="nucleotide sequence ID" value="NZ_BAAAPS010000013.1"/>
</dbReference>
<evidence type="ECO:0000256" key="1">
    <source>
        <dbReference type="SAM" id="Phobius"/>
    </source>
</evidence>
<comment type="caution">
    <text evidence="2">The sequence shown here is derived from an EMBL/GenBank/DDBJ whole genome shotgun (WGS) entry which is preliminary data.</text>
</comment>
<dbReference type="InterPro" id="IPR007436">
    <property type="entry name" value="DUF485"/>
</dbReference>
<keyword evidence="1" id="KW-0812">Transmembrane</keyword>
<feature type="transmembrane region" description="Helical" evidence="1">
    <location>
        <begin position="44"/>
        <end position="66"/>
    </location>
</feature>
<gene>
    <name evidence="2" type="ORF">J2S63_002370</name>
</gene>
<evidence type="ECO:0000313" key="3">
    <source>
        <dbReference type="Proteomes" id="UP001183648"/>
    </source>
</evidence>
<keyword evidence="3" id="KW-1185">Reference proteome</keyword>
<dbReference type="Proteomes" id="UP001183648">
    <property type="component" value="Unassembled WGS sequence"/>
</dbReference>
<dbReference type="PANTHER" id="PTHR38441">
    <property type="entry name" value="INTEGRAL MEMBRANE PROTEIN-RELATED"/>
    <property type="match status" value="1"/>
</dbReference>
<dbReference type="PANTHER" id="PTHR38441:SF1">
    <property type="entry name" value="MEMBRANE PROTEIN"/>
    <property type="match status" value="1"/>
</dbReference>